<dbReference type="Proteomes" id="UP001174909">
    <property type="component" value="Unassembled WGS sequence"/>
</dbReference>
<dbReference type="Pfam" id="PF05347">
    <property type="entry name" value="Complex1_LYR"/>
    <property type="match status" value="1"/>
</dbReference>
<dbReference type="InterPro" id="IPR045296">
    <property type="entry name" value="Complex1_LYR_ETFRF1_LYRM5"/>
</dbReference>
<dbReference type="GO" id="GO:0090324">
    <property type="term" value="P:negative regulation of oxidative phosphorylation"/>
    <property type="evidence" value="ECO:0007669"/>
    <property type="project" value="InterPro"/>
</dbReference>
<dbReference type="PANTHER" id="PTHR21024">
    <property type="entry name" value="GROWTH HORMONE-INDUCIBLE SOLUBLE PROTEIN-RELATED"/>
    <property type="match status" value="1"/>
</dbReference>
<dbReference type="GO" id="GO:0005739">
    <property type="term" value="C:mitochondrion"/>
    <property type="evidence" value="ECO:0007669"/>
    <property type="project" value="TreeGrafter"/>
</dbReference>
<sequence>MSLRRHVLRVYKQILYLARDWPEGYVVLRDRAKRAFLINREETDLRKIETLIGRAEFVVKEIEALYMLKKYRTLKRRYYKE</sequence>
<dbReference type="InterPro" id="IPR052000">
    <property type="entry name" value="ETFRF1"/>
</dbReference>
<reference evidence="3" key="1">
    <citation type="submission" date="2023-03" db="EMBL/GenBank/DDBJ databases">
        <authorList>
            <person name="Steffen K."/>
            <person name="Cardenas P."/>
        </authorList>
    </citation>
    <scope>NUCLEOTIDE SEQUENCE</scope>
</reference>
<keyword evidence="4" id="KW-1185">Reference proteome</keyword>
<evidence type="ECO:0000256" key="1">
    <source>
        <dbReference type="ARBA" id="ARBA00009508"/>
    </source>
</evidence>
<feature type="domain" description="Complex 1 LYR protein" evidence="2">
    <location>
        <begin position="5"/>
        <end position="58"/>
    </location>
</feature>
<dbReference type="CDD" id="cd20265">
    <property type="entry name" value="Complex1_LYR_ETFRF1_LYRM5"/>
    <property type="match status" value="1"/>
</dbReference>
<dbReference type="EMBL" id="CASHTH010004183">
    <property type="protein sequence ID" value="CAI8054481.1"/>
    <property type="molecule type" value="Genomic_DNA"/>
</dbReference>
<proteinExistence type="inferred from homology"/>
<evidence type="ECO:0000313" key="3">
    <source>
        <dbReference type="EMBL" id="CAI8054481.1"/>
    </source>
</evidence>
<protein>
    <submittedName>
        <fullName evidence="3">Electron transfer flavoprotein regulatory factor 1</fullName>
    </submittedName>
</protein>
<dbReference type="PANTHER" id="PTHR21024:SF0">
    <property type="entry name" value="ELECTRON TRANSFER FLAVOPROTEIN REGULATORY FACTOR 1"/>
    <property type="match status" value="1"/>
</dbReference>
<organism evidence="3 4">
    <name type="scientific">Geodia barretti</name>
    <name type="common">Barrett's horny sponge</name>
    <dbReference type="NCBI Taxonomy" id="519541"/>
    <lineage>
        <taxon>Eukaryota</taxon>
        <taxon>Metazoa</taxon>
        <taxon>Porifera</taxon>
        <taxon>Demospongiae</taxon>
        <taxon>Heteroscleromorpha</taxon>
        <taxon>Tetractinellida</taxon>
        <taxon>Astrophorina</taxon>
        <taxon>Geodiidae</taxon>
        <taxon>Geodia</taxon>
    </lineage>
</organism>
<accession>A0AA35TVH2</accession>
<evidence type="ECO:0000259" key="2">
    <source>
        <dbReference type="Pfam" id="PF05347"/>
    </source>
</evidence>
<dbReference type="AlphaFoldDB" id="A0AA35TVH2"/>
<evidence type="ECO:0000313" key="4">
    <source>
        <dbReference type="Proteomes" id="UP001174909"/>
    </source>
</evidence>
<dbReference type="GO" id="GO:0022904">
    <property type="term" value="P:respiratory electron transport chain"/>
    <property type="evidence" value="ECO:0007669"/>
    <property type="project" value="TreeGrafter"/>
</dbReference>
<comment type="similarity">
    <text evidence="1">Belongs to the complex I LYR family.</text>
</comment>
<name>A0AA35TVH2_GEOBA</name>
<dbReference type="InterPro" id="IPR008011">
    <property type="entry name" value="Complex1_LYR_dom"/>
</dbReference>
<comment type="caution">
    <text evidence="3">The sequence shown here is derived from an EMBL/GenBank/DDBJ whole genome shotgun (WGS) entry which is preliminary data.</text>
</comment>
<gene>
    <name evidence="3" type="ORF">GBAR_LOCUS29729</name>
</gene>